<dbReference type="Pfam" id="PF02615">
    <property type="entry name" value="Ldh_2"/>
    <property type="match status" value="1"/>
</dbReference>
<dbReference type="OrthoDB" id="9811519at2"/>
<dbReference type="Gene3D" id="3.30.1370.60">
    <property type="entry name" value="Hypothetical oxidoreductase yiak, domain 2"/>
    <property type="match status" value="1"/>
</dbReference>
<evidence type="ECO:0000313" key="3">
    <source>
        <dbReference type="EMBL" id="AUM73844.1"/>
    </source>
</evidence>
<dbReference type="InterPro" id="IPR003767">
    <property type="entry name" value="Malate/L-lactate_DH-like"/>
</dbReference>
<dbReference type="InterPro" id="IPR036111">
    <property type="entry name" value="Mal/L-sulfo/L-lacto_DH-like_sf"/>
</dbReference>
<comment type="similarity">
    <text evidence="1">Belongs to the LDH2/MDH2 oxidoreductase family.</text>
</comment>
<evidence type="ECO:0000313" key="4">
    <source>
        <dbReference type="Proteomes" id="UP000234882"/>
    </source>
</evidence>
<reference evidence="4" key="1">
    <citation type="submission" date="2017-12" db="EMBL/GenBank/DDBJ databases">
        <title>Genomic analysis of Paracoccus sp. CBA4604.</title>
        <authorList>
            <person name="Roh S.W."/>
            <person name="Kim J.Y."/>
            <person name="Kim J.S."/>
        </authorList>
    </citation>
    <scope>NUCLEOTIDE SEQUENCE [LARGE SCALE GENOMIC DNA]</scope>
    <source>
        <strain evidence="4">CBA4604</strain>
    </source>
</reference>
<dbReference type="PANTHER" id="PTHR11091:SF0">
    <property type="entry name" value="MALATE DEHYDROGENASE"/>
    <property type="match status" value="1"/>
</dbReference>
<protein>
    <submittedName>
        <fullName evidence="3">Oxidoreductase</fullName>
    </submittedName>
</protein>
<dbReference type="AlphaFoldDB" id="A0A2K9ME15"/>
<dbReference type="GO" id="GO:0016491">
    <property type="term" value="F:oxidoreductase activity"/>
    <property type="evidence" value="ECO:0007669"/>
    <property type="project" value="UniProtKB-KW"/>
</dbReference>
<dbReference type="PANTHER" id="PTHR11091">
    <property type="entry name" value="OXIDOREDUCTASE-RELATED"/>
    <property type="match status" value="1"/>
</dbReference>
<name>A0A2K9ME15_9RHOB</name>
<accession>A0A2K9ME15</accession>
<sequence>MSDTLTLTEAQIHALAFDFLRFHGLAADQAQAMAQVLTQAQRDGGLSHGLQRLPGTLDTMSHPAFNRDAVPVITQVTPAVNCADAGFGFSILASMSGLDPLIDSARKLGLAMLAVNNGFHSTALWPVVERIAEQGLVGLSMNPTRDWVAPAGGTRPVLGTNPIAFAWPRPGRAPYVFDFATTAASRADIALHRQQGKPVPEGWGLDAEGRDTTDPAAVLAGAMLPFGGHKGSAIATMIELLSGPFIGDRTSAASARFDQGHDAAPCHGELILALDPALLASPDDIAAAEATLDAITDQGARLPGARRHAIRAQNLRDGIPVDRALYDRIRGMMKSEG</sequence>
<dbReference type="RefSeq" id="WP_101499196.1">
    <property type="nucleotide sequence ID" value="NZ_CP025583.1"/>
</dbReference>
<dbReference type="Proteomes" id="UP000234882">
    <property type="component" value="Chromosome"/>
</dbReference>
<evidence type="ECO:0000256" key="2">
    <source>
        <dbReference type="ARBA" id="ARBA00023002"/>
    </source>
</evidence>
<dbReference type="KEGG" id="paru:CYR75_05665"/>
<dbReference type="InterPro" id="IPR043143">
    <property type="entry name" value="Mal/L-sulf/L-lact_DH-like_NADP"/>
</dbReference>
<gene>
    <name evidence="3" type="ORF">CYR75_05665</name>
</gene>
<proteinExistence type="inferred from homology"/>
<organism evidence="3 4">
    <name type="scientific">Paracoccus jeotgali</name>
    <dbReference type="NCBI Taxonomy" id="2065379"/>
    <lineage>
        <taxon>Bacteria</taxon>
        <taxon>Pseudomonadati</taxon>
        <taxon>Pseudomonadota</taxon>
        <taxon>Alphaproteobacteria</taxon>
        <taxon>Rhodobacterales</taxon>
        <taxon>Paracoccaceae</taxon>
        <taxon>Paracoccus</taxon>
    </lineage>
</organism>
<dbReference type="Gene3D" id="1.10.1530.10">
    <property type="match status" value="1"/>
</dbReference>
<keyword evidence="2" id="KW-0560">Oxidoreductase</keyword>
<evidence type="ECO:0000256" key="1">
    <source>
        <dbReference type="ARBA" id="ARBA00006056"/>
    </source>
</evidence>
<dbReference type="EMBL" id="CP025583">
    <property type="protein sequence ID" value="AUM73844.1"/>
    <property type="molecule type" value="Genomic_DNA"/>
</dbReference>
<keyword evidence="4" id="KW-1185">Reference proteome</keyword>
<dbReference type="InterPro" id="IPR043144">
    <property type="entry name" value="Mal/L-sulf/L-lact_DH-like_ah"/>
</dbReference>
<dbReference type="SUPFAM" id="SSF89733">
    <property type="entry name" value="L-sulfolactate dehydrogenase-like"/>
    <property type="match status" value="1"/>
</dbReference>